<evidence type="ECO:0008006" key="6">
    <source>
        <dbReference type="Google" id="ProtNLM"/>
    </source>
</evidence>
<dbReference type="SMART" id="SM00248">
    <property type="entry name" value="ANK"/>
    <property type="match status" value="4"/>
</dbReference>
<evidence type="ECO:0000313" key="4">
    <source>
        <dbReference type="EMBL" id="KAJ3653173.1"/>
    </source>
</evidence>
<keyword evidence="2" id="KW-0677">Repeat</keyword>
<evidence type="ECO:0000256" key="2">
    <source>
        <dbReference type="ARBA" id="ARBA00022737"/>
    </source>
</evidence>
<dbReference type="PANTHER" id="PTHR24136:SF15">
    <property type="entry name" value="ANK_REP_REGION DOMAIN-CONTAINING PROTEIN"/>
    <property type="match status" value="1"/>
</dbReference>
<dbReference type="Proteomes" id="UP001168821">
    <property type="component" value="Unassembled WGS sequence"/>
</dbReference>
<protein>
    <recommendedName>
        <fullName evidence="6">Ankyrin repeat protein</fullName>
    </recommendedName>
</protein>
<organism evidence="4 5">
    <name type="scientific">Zophobas morio</name>
    <dbReference type="NCBI Taxonomy" id="2755281"/>
    <lineage>
        <taxon>Eukaryota</taxon>
        <taxon>Metazoa</taxon>
        <taxon>Ecdysozoa</taxon>
        <taxon>Arthropoda</taxon>
        <taxon>Hexapoda</taxon>
        <taxon>Insecta</taxon>
        <taxon>Pterygota</taxon>
        <taxon>Neoptera</taxon>
        <taxon>Endopterygota</taxon>
        <taxon>Coleoptera</taxon>
        <taxon>Polyphaga</taxon>
        <taxon>Cucujiformia</taxon>
        <taxon>Tenebrionidae</taxon>
        <taxon>Zophobas</taxon>
    </lineage>
</organism>
<evidence type="ECO:0000313" key="5">
    <source>
        <dbReference type="Proteomes" id="UP001168821"/>
    </source>
</evidence>
<dbReference type="InterPro" id="IPR002110">
    <property type="entry name" value="Ankyrin_rpt"/>
</dbReference>
<dbReference type="GO" id="GO:0045732">
    <property type="term" value="P:positive regulation of protein catabolic process"/>
    <property type="evidence" value="ECO:0007669"/>
    <property type="project" value="TreeGrafter"/>
</dbReference>
<dbReference type="InterPro" id="IPR051573">
    <property type="entry name" value="Ankyrin-SOCS_box_domain"/>
</dbReference>
<evidence type="ECO:0000256" key="3">
    <source>
        <dbReference type="ARBA" id="ARBA00023043"/>
    </source>
</evidence>
<gene>
    <name evidence="4" type="ORF">Zmor_012437</name>
</gene>
<proteinExistence type="inferred from homology"/>
<accession>A0AA38I8T4</accession>
<dbReference type="AlphaFoldDB" id="A0AA38I8T4"/>
<dbReference type="InterPro" id="IPR036770">
    <property type="entry name" value="Ankyrin_rpt-contain_sf"/>
</dbReference>
<dbReference type="GO" id="GO:0016567">
    <property type="term" value="P:protein ubiquitination"/>
    <property type="evidence" value="ECO:0007669"/>
    <property type="project" value="TreeGrafter"/>
</dbReference>
<comment type="caution">
    <text evidence="4">The sequence shown here is derived from an EMBL/GenBank/DDBJ whole genome shotgun (WGS) entry which is preliminary data.</text>
</comment>
<reference evidence="4" key="1">
    <citation type="journal article" date="2023" name="G3 (Bethesda)">
        <title>Whole genome assemblies of Zophobas morio and Tenebrio molitor.</title>
        <authorList>
            <person name="Kaur S."/>
            <person name="Stinson S.A."/>
            <person name="diCenzo G.C."/>
        </authorList>
    </citation>
    <scope>NUCLEOTIDE SEQUENCE</scope>
    <source>
        <strain evidence="4">QUZm001</strain>
    </source>
</reference>
<evidence type="ECO:0000256" key="1">
    <source>
        <dbReference type="ARBA" id="ARBA00005949"/>
    </source>
</evidence>
<dbReference type="PANTHER" id="PTHR24136">
    <property type="entry name" value="SOWAH (DROSOPHILA) HOMOLOG"/>
    <property type="match status" value="1"/>
</dbReference>
<dbReference type="SUPFAM" id="SSF48403">
    <property type="entry name" value="Ankyrin repeat"/>
    <property type="match status" value="1"/>
</dbReference>
<keyword evidence="3" id="KW-0040">ANK repeat</keyword>
<comment type="similarity">
    <text evidence="1">Belongs to the ankyrin SOCS box (ASB) family.</text>
</comment>
<name>A0AA38I8T4_9CUCU</name>
<sequence length="562" mass="64884">MKCFRNILAIQDRRVVEDLTEAIKNNNVANFKNLFSKSLNRERNEDGFTLLQEAMYHNRREIFDYLLQFQRKDDLEVRNAGGETALASAIDFYNKIDDYYALTLIEKGVSLEVKDGYTTYLHEAVRFSPSVTKLLLDKGVDVNITNRSGGTAIFDALVKPEKDNNDEIIATLLYYGADPFSEFVIKWNAFEQAVLCGQGDFIQELLFLYTFDEHIPGDIMFKVLLRLAKQKSPLFHKIFEYDVDFLLGDETRKQDFAEFLYDLFAIENDYLEILVEKCDTIIGEIFENLLICNSVQDLDIFLVACYDKYAYEKVFSTNLTLKKLVLLLEKNEVVSQNVVDFIGALHSSELFGWISNMNNKSTTIELFVYLILHGLQVDTKLPEFVFNKYGYCDLFKLLLHLDVDNDTKLLSNNITRNLYHYSDCLSTPIEARNRSALIPPNSRFRSSVLHFICDVTSNLNLSTENCGAFNTDVLEYFACPELYKLILHLAENGKLSDEALKRIKNHPRVPLLTEISRNVFRKYFVTKLKITTTKQFYSLLNGLPISATHKKIITFETKLYNV</sequence>
<dbReference type="Pfam" id="PF00023">
    <property type="entry name" value="Ank"/>
    <property type="match status" value="1"/>
</dbReference>
<dbReference type="Gene3D" id="1.25.40.20">
    <property type="entry name" value="Ankyrin repeat-containing domain"/>
    <property type="match status" value="1"/>
</dbReference>
<dbReference type="EMBL" id="JALNTZ010000004">
    <property type="protein sequence ID" value="KAJ3653173.1"/>
    <property type="molecule type" value="Genomic_DNA"/>
</dbReference>
<keyword evidence="5" id="KW-1185">Reference proteome</keyword>